<evidence type="ECO:0000313" key="2">
    <source>
        <dbReference type="EMBL" id="MEQ2179866.1"/>
    </source>
</evidence>
<keyword evidence="3" id="KW-1185">Reference proteome</keyword>
<dbReference type="EMBL" id="JAHRIO010064389">
    <property type="protein sequence ID" value="MEQ2179866.1"/>
    <property type="molecule type" value="Genomic_DNA"/>
</dbReference>
<comment type="caution">
    <text evidence="2">The sequence shown here is derived from an EMBL/GenBank/DDBJ whole genome shotgun (WGS) entry which is preliminary data.</text>
</comment>
<gene>
    <name evidence="2" type="ORF">GOODEAATRI_029585</name>
</gene>
<reference evidence="2 3" key="1">
    <citation type="submission" date="2021-06" db="EMBL/GenBank/DDBJ databases">
        <authorList>
            <person name="Palmer J.M."/>
        </authorList>
    </citation>
    <scope>NUCLEOTIDE SEQUENCE [LARGE SCALE GENOMIC DNA]</scope>
    <source>
        <strain evidence="2 3">GA_2019</strain>
        <tissue evidence="2">Muscle</tissue>
    </source>
</reference>
<feature type="compositionally biased region" description="Polar residues" evidence="1">
    <location>
        <begin position="60"/>
        <end position="70"/>
    </location>
</feature>
<sequence length="76" mass="8235">LITADIPRGLEKEARTASHAFLHARPGSESYPATSWPFKEPNMPLLYGSAGPATDPHVDVSSTPKTTPLQHGSRKR</sequence>
<accession>A0ABV0P8T9</accession>
<organism evidence="2 3">
    <name type="scientific">Goodea atripinnis</name>
    <dbReference type="NCBI Taxonomy" id="208336"/>
    <lineage>
        <taxon>Eukaryota</taxon>
        <taxon>Metazoa</taxon>
        <taxon>Chordata</taxon>
        <taxon>Craniata</taxon>
        <taxon>Vertebrata</taxon>
        <taxon>Euteleostomi</taxon>
        <taxon>Actinopterygii</taxon>
        <taxon>Neopterygii</taxon>
        <taxon>Teleostei</taxon>
        <taxon>Neoteleostei</taxon>
        <taxon>Acanthomorphata</taxon>
        <taxon>Ovalentaria</taxon>
        <taxon>Atherinomorphae</taxon>
        <taxon>Cyprinodontiformes</taxon>
        <taxon>Goodeidae</taxon>
        <taxon>Goodea</taxon>
    </lineage>
</organism>
<protein>
    <submittedName>
        <fullName evidence="2">Uncharacterized protein</fullName>
    </submittedName>
</protein>
<name>A0ABV0P8T9_9TELE</name>
<evidence type="ECO:0000313" key="3">
    <source>
        <dbReference type="Proteomes" id="UP001476798"/>
    </source>
</evidence>
<feature type="non-terminal residue" evidence="2">
    <location>
        <position position="1"/>
    </location>
</feature>
<proteinExistence type="predicted"/>
<dbReference type="Proteomes" id="UP001476798">
    <property type="component" value="Unassembled WGS sequence"/>
</dbReference>
<feature type="region of interest" description="Disordered" evidence="1">
    <location>
        <begin position="47"/>
        <end position="76"/>
    </location>
</feature>
<evidence type="ECO:0000256" key="1">
    <source>
        <dbReference type="SAM" id="MobiDB-lite"/>
    </source>
</evidence>